<dbReference type="Gene3D" id="3.40.30.10">
    <property type="entry name" value="Glutaredoxin"/>
    <property type="match status" value="1"/>
</dbReference>
<evidence type="ECO:0008006" key="3">
    <source>
        <dbReference type="Google" id="ProtNLM"/>
    </source>
</evidence>
<accession>A0A015TY16</accession>
<evidence type="ECO:0000313" key="1">
    <source>
        <dbReference type="EMBL" id="EXY75756.1"/>
    </source>
</evidence>
<organism evidence="1 2">
    <name type="scientific">Bacteroides fragilis str. 3988T(B)14</name>
    <dbReference type="NCBI Taxonomy" id="1339315"/>
    <lineage>
        <taxon>Bacteria</taxon>
        <taxon>Pseudomonadati</taxon>
        <taxon>Bacteroidota</taxon>
        <taxon>Bacteroidia</taxon>
        <taxon>Bacteroidales</taxon>
        <taxon>Bacteroidaceae</taxon>
        <taxon>Bacteroides</taxon>
    </lineage>
</organism>
<dbReference type="PATRIC" id="fig|1339315.3.peg.1171"/>
<evidence type="ECO:0000313" key="2">
    <source>
        <dbReference type="Proteomes" id="UP000020529"/>
    </source>
</evidence>
<comment type="caution">
    <text evidence="1">The sequence shown here is derived from an EMBL/GenBank/DDBJ whole genome shotgun (WGS) entry which is preliminary data.</text>
</comment>
<dbReference type="InterPro" id="IPR013783">
    <property type="entry name" value="Ig-like_fold"/>
</dbReference>
<gene>
    <name evidence="1" type="ORF">M124_0356</name>
</gene>
<name>A0A015TY16_BACFG</name>
<proteinExistence type="predicted"/>
<dbReference type="Proteomes" id="UP000020529">
    <property type="component" value="Unassembled WGS sequence"/>
</dbReference>
<dbReference type="EMBL" id="JGCY01000224">
    <property type="protein sequence ID" value="EXY75756.1"/>
    <property type="molecule type" value="Genomic_DNA"/>
</dbReference>
<protein>
    <recommendedName>
        <fullName evidence="3">DUF1573 domain-containing protein</fullName>
    </recommendedName>
</protein>
<dbReference type="AlphaFoldDB" id="A0A015TY16"/>
<dbReference type="Gene3D" id="2.60.40.10">
    <property type="entry name" value="Immunoglobulins"/>
    <property type="match status" value="1"/>
</dbReference>
<dbReference type="InterPro" id="IPR011467">
    <property type="entry name" value="DUF1573"/>
</dbReference>
<dbReference type="PROSITE" id="PS51257">
    <property type="entry name" value="PROKAR_LIPOPROTEIN"/>
    <property type="match status" value="1"/>
</dbReference>
<dbReference type="PANTHER" id="PTHR37833">
    <property type="entry name" value="LIPOPROTEIN-RELATED"/>
    <property type="match status" value="1"/>
</dbReference>
<sequence>MGRPIKLIGYLCFLMALCSCKETKEQQISRLIHEWEGRTIVYPAGMTFSVLGKDSAGYSFPQNEYTIMTYVDSVGCTGCKLQLPTWKRLISMVDTVAAGKVSFLFVFHPKNKKEISFLLKRDRFLYPVFIDEKGDFDALNHFPSDVNFQTFLLDSQNKVLAIGNPVHNKKVRDLYLQIIAGQQTGVATSSQTKVVLDKKLDEMGDFDWKIPQTATFSLRNLGDHLLIIEDINASCGCTSVTYSKEPVPSGKSADIQVTYRAEHPEHFEKTITVYCNTPTSPIRLKIRGNAVDKEN</sequence>
<dbReference type="RefSeq" id="WP_032587703.1">
    <property type="nucleotide sequence ID" value="NZ_JGCY01000224.1"/>
</dbReference>
<dbReference type="PANTHER" id="PTHR37833:SF1">
    <property type="entry name" value="SIGNAL PEPTIDE PROTEIN"/>
    <property type="match status" value="1"/>
</dbReference>
<reference evidence="1 2" key="1">
    <citation type="submission" date="2014-02" db="EMBL/GenBank/DDBJ databases">
        <authorList>
            <person name="Sears C."/>
            <person name="Carroll K."/>
            <person name="Sack B.R."/>
            <person name="Qadri F."/>
            <person name="Myers L.L."/>
            <person name="Chung G.-T."/>
            <person name="Escheverria P."/>
            <person name="Fraser C.M."/>
            <person name="Sadzewicz L."/>
            <person name="Shefchek K.A."/>
            <person name="Tallon L."/>
            <person name="Das S.P."/>
            <person name="Daugherty S."/>
            <person name="Mongodin E.F."/>
        </authorList>
    </citation>
    <scope>NUCLEOTIDE SEQUENCE [LARGE SCALE GENOMIC DNA]</scope>
    <source>
        <strain evidence="2">3988T(B)14</strain>
    </source>
</reference>
<dbReference type="Pfam" id="PF07610">
    <property type="entry name" value="DUF1573"/>
    <property type="match status" value="1"/>
</dbReference>